<keyword evidence="2" id="KW-1185">Reference proteome</keyword>
<dbReference type="EMBL" id="BDGG01000023">
    <property type="protein sequence ID" value="GAV09538.1"/>
    <property type="molecule type" value="Genomic_DNA"/>
</dbReference>
<gene>
    <name evidence="1" type="primary">RvY_19055</name>
    <name evidence="1" type="synonym">RvY_19055.1</name>
    <name evidence="1" type="ORF">RvY_19055-1</name>
</gene>
<dbReference type="Gene3D" id="3.40.50.2300">
    <property type="match status" value="2"/>
</dbReference>
<dbReference type="Proteomes" id="UP000186922">
    <property type="component" value="Unassembled WGS sequence"/>
</dbReference>
<comment type="caution">
    <text evidence="1">The sequence shown here is derived from an EMBL/GenBank/DDBJ whole genome shotgun (WGS) entry which is preliminary data.</text>
</comment>
<evidence type="ECO:0000313" key="2">
    <source>
        <dbReference type="Proteomes" id="UP000186922"/>
    </source>
</evidence>
<dbReference type="SUPFAM" id="SSF53822">
    <property type="entry name" value="Periplasmic binding protein-like I"/>
    <property type="match status" value="1"/>
</dbReference>
<dbReference type="OrthoDB" id="10598483at2759"/>
<evidence type="ECO:0008006" key="3">
    <source>
        <dbReference type="Google" id="ProtNLM"/>
    </source>
</evidence>
<reference evidence="1 2" key="1">
    <citation type="journal article" date="2016" name="Nat. Commun.">
        <title>Extremotolerant tardigrade genome and improved radiotolerance of human cultured cells by tardigrade-unique protein.</title>
        <authorList>
            <person name="Hashimoto T."/>
            <person name="Horikawa D.D."/>
            <person name="Saito Y."/>
            <person name="Kuwahara H."/>
            <person name="Kozuka-Hata H."/>
            <person name="Shin-I T."/>
            <person name="Minakuchi Y."/>
            <person name="Ohishi K."/>
            <person name="Motoyama A."/>
            <person name="Aizu T."/>
            <person name="Enomoto A."/>
            <person name="Kondo K."/>
            <person name="Tanaka S."/>
            <person name="Hara Y."/>
            <person name="Koshikawa S."/>
            <person name="Sagara H."/>
            <person name="Miura T."/>
            <person name="Yokobori S."/>
            <person name="Miyagawa K."/>
            <person name="Suzuki Y."/>
            <person name="Kubo T."/>
            <person name="Oyama M."/>
            <person name="Kohara Y."/>
            <person name="Fujiyama A."/>
            <person name="Arakawa K."/>
            <person name="Katayama T."/>
            <person name="Toyoda A."/>
            <person name="Kunieda T."/>
        </authorList>
    </citation>
    <scope>NUCLEOTIDE SEQUENCE [LARGE SCALE GENOMIC DNA]</scope>
    <source>
        <strain evidence="1 2">YOKOZUNA-1</strain>
    </source>
</reference>
<dbReference type="AlphaFoldDB" id="A0A1D1WAH2"/>
<organism evidence="1 2">
    <name type="scientific">Ramazzottius varieornatus</name>
    <name type="common">Water bear</name>
    <name type="synonym">Tardigrade</name>
    <dbReference type="NCBI Taxonomy" id="947166"/>
    <lineage>
        <taxon>Eukaryota</taxon>
        <taxon>Metazoa</taxon>
        <taxon>Ecdysozoa</taxon>
        <taxon>Tardigrada</taxon>
        <taxon>Eutardigrada</taxon>
        <taxon>Parachela</taxon>
        <taxon>Hypsibioidea</taxon>
        <taxon>Ramazzottiidae</taxon>
        <taxon>Ramazzottius</taxon>
    </lineage>
</organism>
<evidence type="ECO:0000313" key="1">
    <source>
        <dbReference type="EMBL" id="GAV09538.1"/>
    </source>
</evidence>
<proteinExistence type="predicted"/>
<sequence>MFSQGLNITIVSYLFYAADFMPTRPYCGPALELGVQRLRDVYGFNATLRYVGDPAIKSVPDIVANVYRVADFYNNKWDGNGVFAMIVPGTEEIFPLGQLSAGWNSILIPSGGYFNILRNRALYPTTFGTALMQYSVLVEVFTAVLNHYGWKSICIIKDVSTIVPFTISGLRARRLPALSTGPVCR</sequence>
<name>A0A1D1WAH2_RAMVA</name>
<protein>
    <recommendedName>
        <fullName evidence="3">Receptor ligand binding region domain-containing protein</fullName>
    </recommendedName>
</protein>
<dbReference type="InterPro" id="IPR028082">
    <property type="entry name" value="Peripla_BP_I"/>
</dbReference>
<accession>A0A1D1WAH2</accession>